<keyword evidence="6" id="KW-1185">Reference proteome</keyword>
<keyword evidence="3" id="KW-0472">Membrane</keyword>
<comment type="subcellular location">
    <subcellularLocation>
        <location evidence="1">Cell envelope</location>
    </subcellularLocation>
</comment>
<dbReference type="Pfam" id="PF23892">
    <property type="entry name" value="Ig_CycH"/>
    <property type="match status" value="1"/>
</dbReference>
<dbReference type="InterPro" id="IPR051263">
    <property type="entry name" value="C-type_cytochrome_biogenesis"/>
</dbReference>
<evidence type="ECO:0000313" key="6">
    <source>
        <dbReference type="Proteomes" id="UP001143362"/>
    </source>
</evidence>
<dbReference type="SUPFAM" id="SSF48452">
    <property type="entry name" value="TPR-like"/>
    <property type="match status" value="1"/>
</dbReference>
<gene>
    <name evidence="5" type="primary">ccmI</name>
    <name evidence="5" type="ORF">EYC98_11580</name>
</gene>
<proteinExistence type="predicted"/>
<dbReference type="RefSeq" id="WP_279245501.1">
    <property type="nucleotide sequence ID" value="NZ_SHNN01000002.1"/>
</dbReference>
<protein>
    <submittedName>
        <fullName evidence="5">C-type cytochrome biogenesis protein CcmI</fullName>
    </submittedName>
</protein>
<dbReference type="NCBIfam" id="TIGR03142">
    <property type="entry name" value="cytochro_ccmI"/>
    <property type="match status" value="1"/>
</dbReference>
<dbReference type="Gene3D" id="1.25.40.10">
    <property type="entry name" value="Tetratricopeptide repeat domain"/>
    <property type="match status" value="1"/>
</dbReference>
<sequence>MSIWWFGVGLLVVLAAAFLLRPNWFARSRELHSAESSNLDWYSIRSGELAEDEQASVLREDAQLRLLEDGIDGDGQAVIAAKSLNPIWLLVPVVALAAALYWQLGAMGDVEVTRALQGLGADSTDADYAGVMALVEARALQRPDNLHYQAMLGRFYINSGQYGRAQTVYTGLASQSPQDAIALAMAAQASFLAAGRRLDAEGKVLAEQALAINPHQSTALGLLGMVAFEEQRYQEAIGYWERLVAMEDPQSDSVQMINGVIARARQALAAGGTAPVAATGSAAVLTAAADTSMVAAGSVSVTVELPAGATPGPSDTVFVFARDAVSGARMPVAVQRFRASELPRTVVLDDAAAMAGQRISTLEQVTVIARISPNGQPGEANATFQGEVGPLVPASEPESMQLTLQPKKI</sequence>
<dbReference type="InterPro" id="IPR011990">
    <property type="entry name" value="TPR-like_helical_dom_sf"/>
</dbReference>
<comment type="caution">
    <text evidence="5">The sequence shown here is derived from an EMBL/GenBank/DDBJ whole genome shotgun (WGS) entry which is preliminary data.</text>
</comment>
<dbReference type="InterPro" id="IPR017560">
    <property type="entry name" value="Cyt_c_biogenesis_CcmI"/>
</dbReference>
<keyword evidence="3" id="KW-1133">Transmembrane helix</keyword>
<dbReference type="Proteomes" id="UP001143362">
    <property type="component" value="Unassembled WGS sequence"/>
</dbReference>
<keyword evidence="3" id="KW-0812">Transmembrane</keyword>
<evidence type="ECO:0000256" key="1">
    <source>
        <dbReference type="ARBA" id="ARBA00004196"/>
    </source>
</evidence>
<keyword evidence="2" id="KW-0201">Cytochrome c-type biogenesis</keyword>
<dbReference type="PANTHER" id="PTHR47870:SF4">
    <property type="entry name" value="CYTOCHROME C-TYPE BIOGENESIS PROTEIN CYCH"/>
    <property type="match status" value="1"/>
</dbReference>
<feature type="transmembrane region" description="Helical" evidence="3">
    <location>
        <begin position="87"/>
        <end position="104"/>
    </location>
</feature>
<organism evidence="5 6">
    <name type="scientific">Candidatus Litorirhabdus singularis</name>
    <dbReference type="NCBI Taxonomy" id="2518993"/>
    <lineage>
        <taxon>Bacteria</taxon>
        <taxon>Pseudomonadati</taxon>
        <taxon>Pseudomonadota</taxon>
        <taxon>Gammaproteobacteria</taxon>
        <taxon>Cellvibrionales</taxon>
        <taxon>Halieaceae</taxon>
        <taxon>Candidatus Litorirhabdus</taxon>
    </lineage>
</organism>
<dbReference type="InterPro" id="IPR056412">
    <property type="entry name" value="Ig_CycH"/>
</dbReference>
<evidence type="ECO:0000259" key="4">
    <source>
        <dbReference type="Pfam" id="PF23892"/>
    </source>
</evidence>
<feature type="domain" description="Cytochrome c-type biogenesis protein H Ig-like" evidence="4">
    <location>
        <begin position="301"/>
        <end position="403"/>
    </location>
</feature>
<dbReference type="EMBL" id="SHNN01000002">
    <property type="protein sequence ID" value="MCX2981501.1"/>
    <property type="molecule type" value="Genomic_DNA"/>
</dbReference>
<evidence type="ECO:0000256" key="3">
    <source>
        <dbReference type="SAM" id="Phobius"/>
    </source>
</evidence>
<evidence type="ECO:0000256" key="2">
    <source>
        <dbReference type="ARBA" id="ARBA00022748"/>
    </source>
</evidence>
<name>A0ABT3TGV1_9GAMM</name>
<evidence type="ECO:0000313" key="5">
    <source>
        <dbReference type="EMBL" id="MCX2981501.1"/>
    </source>
</evidence>
<reference evidence="5" key="1">
    <citation type="submission" date="2019-02" db="EMBL/GenBank/DDBJ databases">
        <authorList>
            <person name="Li S.-H."/>
        </authorList>
    </citation>
    <scope>NUCLEOTIDE SEQUENCE</scope>
    <source>
        <strain evidence="5">IMCC14734</strain>
    </source>
</reference>
<accession>A0ABT3TGV1</accession>
<dbReference type="PANTHER" id="PTHR47870">
    <property type="entry name" value="CYTOCHROME C-TYPE BIOGENESIS PROTEIN CCMH"/>
    <property type="match status" value="1"/>
</dbReference>